<feature type="compositionally biased region" description="Basic and acidic residues" evidence="1">
    <location>
        <begin position="42"/>
        <end position="51"/>
    </location>
</feature>
<organism evidence="3 4">
    <name type="scientific">Liparis tanakae</name>
    <name type="common">Tanaka's snailfish</name>
    <dbReference type="NCBI Taxonomy" id="230148"/>
    <lineage>
        <taxon>Eukaryota</taxon>
        <taxon>Metazoa</taxon>
        <taxon>Chordata</taxon>
        <taxon>Craniata</taxon>
        <taxon>Vertebrata</taxon>
        <taxon>Euteleostomi</taxon>
        <taxon>Actinopterygii</taxon>
        <taxon>Neopterygii</taxon>
        <taxon>Teleostei</taxon>
        <taxon>Neoteleostei</taxon>
        <taxon>Acanthomorphata</taxon>
        <taxon>Eupercaria</taxon>
        <taxon>Perciformes</taxon>
        <taxon>Cottioidei</taxon>
        <taxon>Cottales</taxon>
        <taxon>Liparidae</taxon>
        <taxon>Liparis</taxon>
    </lineage>
</organism>
<feature type="region of interest" description="Disordered" evidence="1">
    <location>
        <begin position="79"/>
        <end position="149"/>
    </location>
</feature>
<accession>A0A4Z2E6S7</accession>
<evidence type="ECO:0000256" key="1">
    <source>
        <dbReference type="SAM" id="MobiDB-lite"/>
    </source>
</evidence>
<keyword evidence="2" id="KW-1133">Transmembrane helix</keyword>
<proteinExistence type="predicted"/>
<keyword evidence="4" id="KW-1185">Reference proteome</keyword>
<name>A0A4Z2E6S7_9TELE</name>
<dbReference type="EMBL" id="SRLO01015310">
    <property type="protein sequence ID" value="TNN24461.1"/>
    <property type="molecule type" value="Genomic_DNA"/>
</dbReference>
<gene>
    <name evidence="3" type="ORF">EYF80_065413</name>
</gene>
<protein>
    <submittedName>
        <fullName evidence="3">Uncharacterized protein</fullName>
    </submittedName>
</protein>
<keyword evidence="2" id="KW-0472">Membrane</keyword>
<feature type="compositionally biased region" description="Polar residues" evidence="1">
    <location>
        <begin position="86"/>
        <end position="99"/>
    </location>
</feature>
<evidence type="ECO:0000313" key="3">
    <source>
        <dbReference type="EMBL" id="TNN24461.1"/>
    </source>
</evidence>
<sequence>MVEYADYQLFITVIFIVLFLCFNRPAVRPRCPSPGDSGAEPPQHRLKNEPKVHDRALASRLPADDVVVPTAVWHSRGAITHGNCECSENTPTRQNQTHDSPAASGPAAEEPGGRTLPPSHRLVFLQRASREQPPFPEQREHRALRGQGS</sequence>
<dbReference type="AlphaFoldDB" id="A0A4Z2E6S7"/>
<evidence type="ECO:0000256" key="2">
    <source>
        <dbReference type="SAM" id="Phobius"/>
    </source>
</evidence>
<dbReference type="Proteomes" id="UP000314294">
    <property type="component" value="Unassembled WGS sequence"/>
</dbReference>
<keyword evidence="2" id="KW-0812">Transmembrane</keyword>
<feature type="region of interest" description="Disordered" evidence="1">
    <location>
        <begin position="31"/>
        <end position="51"/>
    </location>
</feature>
<feature type="compositionally biased region" description="Low complexity" evidence="1">
    <location>
        <begin position="100"/>
        <end position="110"/>
    </location>
</feature>
<feature type="transmembrane region" description="Helical" evidence="2">
    <location>
        <begin position="6"/>
        <end position="23"/>
    </location>
</feature>
<evidence type="ECO:0000313" key="4">
    <source>
        <dbReference type="Proteomes" id="UP000314294"/>
    </source>
</evidence>
<comment type="caution">
    <text evidence="3">The sequence shown here is derived from an EMBL/GenBank/DDBJ whole genome shotgun (WGS) entry which is preliminary data.</text>
</comment>
<reference evidence="3 4" key="1">
    <citation type="submission" date="2019-03" db="EMBL/GenBank/DDBJ databases">
        <title>First draft genome of Liparis tanakae, snailfish: a comprehensive survey of snailfish specific genes.</title>
        <authorList>
            <person name="Kim W."/>
            <person name="Song I."/>
            <person name="Jeong J.-H."/>
            <person name="Kim D."/>
            <person name="Kim S."/>
            <person name="Ryu S."/>
            <person name="Song J.Y."/>
            <person name="Lee S.K."/>
        </authorList>
    </citation>
    <scope>NUCLEOTIDE SEQUENCE [LARGE SCALE GENOMIC DNA]</scope>
    <source>
        <tissue evidence="3">Muscle</tissue>
    </source>
</reference>